<gene>
    <name evidence="1" type="ORF">VaNZ11_013927</name>
</gene>
<feature type="non-terminal residue" evidence="1">
    <location>
        <position position="1"/>
    </location>
</feature>
<comment type="caution">
    <text evidence="1">The sequence shown here is derived from an EMBL/GenBank/DDBJ whole genome shotgun (WGS) entry which is preliminary data.</text>
</comment>
<organism evidence="1 2">
    <name type="scientific">Volvox africanus</name>
    <dbReference type="NCBI Taxonomy" id="51714"/>
    <lineage>
        <taxon>Eukaryota</taxon>
        <taxon>Viridiplantae</taxon>
        <taxon>Chlorophyta</taxon>
        <taxon>core chlorophytes</taxon>
        <taxon>Chlorophyceae</taxon>
        <taxon>CS clade</taxon>
        <taxon>Chlamydomonadales</taxon>
        <taxon>Volvocaceae</taxon>
        <taxon>Volvox</taxon>
    </lineage>
</organism>
<dbReference type="EMBL" id="BSDZ01000086">
    <property type="protein sequence ID" value="GLI69341.1"/>
    <property type="molecule type" value="Genomic_DNA"/>
</dbReference>
<evidence type="ECO:0000313" key="1">
    <source>
        <dbReference type="EMBL" id="GLI69341.1"/>
    </source>
</evidence>
<protein>
    <submittedName>
        <fullName evidence="1">Uncharacterized protein</fullName>
    </submittedName>
</protein>
<name>A0ABQ5SI75_9CHLO</name>
<dbReference type="PANTHER" id="PTHR35759">
    <property type="entry name" value="BNAA09G03860D PROTEIN"/>
    <property type="match status" value="1"/>
</dbReference>
<proteinExistence type="predicted"/>
<dbReference type="Proteomes" id="UP001165090">
    <property type="component" value="Unassembled WGS sequence"/>
</dbReference>
<feature type="non-terminal residue" evidence="1">
    <location>
        <position position="328"/>
    </location>
</feature>
<sequence>SMAAVILVKSVQRQLCCIPTNCLRNGIAFVSKRGRVCCAAGANSLNFDEKKILRTCLARNILLRLAEGTSDNLDVRFLTRMCVSPLQAPPAPPSFWNLASDLARLRPAAVLDPTGSGIPSNRDRRVLSDIGTDPNADAVETAATLLRYLGPPLPNKGYTTVSGKKCFLAPGDTVQRFLDPSLESFLLSLFRCIEDQRAPMVTLGPYCLFHAHLFIASPPAPGVGLLFHACEYPAFDEDCFPYNLGYCQEGSPLRLMGQQLAQRNILWYQDNLILLDLSQGSILRNLLWQETSQFYTLREDDFGLPIFDLTLKPDGANSFRDVSLLISL</sequence>
<evidence type="ECO:0000313" key="2">
    <source>
        <dbReference type="Proteomes" id="UP001165090"/>
    </source>
</evidence>
<reference evidence="1 2" key="1">
    <citation type="journal article" date="2023" name="IScience">
        <title>Expanded male sex-determining region conserved during the evolution of homothallism in the green alga Volvox.</title>
        <authorList>
            <person name="Yamamoto K."/>
            <person name="Matsuzaki R."/>
            <person name="Mahakham W."/>
            <person name="Heman W."/>
            <person name="Sekimoto H."/>
            <person name="Kawachi M."/>
            <person name="Minakuchi Y."/>
            <person name="Toyoda A."/>
            <person name="Nozaki H."/>
        </authorList>
    </citation>
    <scope>NUCLEOTIDE SEQUENCE [LARGE SCALE GENOMIC DNA]</scope>
    <source>
        <strain evidence="1 2">NIES-4468</strain>
    </source>
</reference>
<keyword evidence="2" id="KW-1185">Reference proteome</keyword>
<accession>A0ABQ5SI75</accession>
<dbReference type="PANTHER" id="PTHR35759:SF1">
    <property type="entry name" value="OS07G0673000 PROTEIN"/>
    <property type="match status" value="1"/>
</dbReference>